<feature type="region of interest" description="Disordered" evidence="1">
    <location>
        <begin position="41"/>
        <end position="60"/>
    </location>
</feature>
<evidence type="ECO:0000256" key="1">
    <source>
        <dbReference type="SAM" id="MobiDB-lite"/>
    </source>
</evidence>
<name>A0A8I1W5P6_PLESH</name>
<evidence type="ECO:0000313" key="3">
    <source>
        <dbReference type="Proteomes" id="UP000664658"/>
    </source>
</evidence>
<sequence>MLPSFVGHRSCRSLSLPRLSYPVRRAWLGIALAVSSMPVWSTEPATSTPPAANASLPASQDISWPAGTPLTIALEKGRLNVIGRDDDKPTVTLTIDSMELTRPENDPARKLSELPPLVREVRIQPEGKGQRVILPTPPSLDLMQVSGVYANLSVPKHFTGVLNIRGKLVDLDLHSFSGTVSASTLSGKTTARDLHGIIHLYNQLGSLQTHNLNGTLRLQQAVGALTDTASQGKVAYKVIRGQLTVDSQANEISIEQVDGTQKIQATQATRLSDNLQTGQATLLLPASLQQGDIQTVNAALSIQVAPEFAGTIQLNGGAGGDIINQLTTEQAQPIHLPLPDKALTLQRGAADTKITVSTINSTITLLPAQAQAQAQAQ</sequence>
<proteinExistence type="predicted"/>
<accession>A0A8I1W5P6</accession>
<evidence type="ECO:0008006" key="4">
    <source>
        <dbReference type="Google" id="ProtNLM"/>
    </source>
</evidence>
<evidence type="ECO:0000313" key="2">
    <source>
        <dbReference type="EMBL" id="MBO1106867.1"/>
    </source>
</evidence>
<gene>
    <name evidence="2" type="ORF">J2R62_01295</name>
</gene>
<reference evidence="2" key="1">
    <citation type="submission" date="2021-03" db="EMBL/GenBank/DDBJ databases">
        <title>Plesiomonas shigelloides zfcc0051, isolated from zebrafish feces.</title>
        <authorList>
            <person name="Vanderhoek Z."/>
            <person name="Gaulke C."/>
        </authorList>
    </citation>
    <scope>NUCLEOTIDE SEQUENCE</scope>
    <source>
        <strain evidence="2">Zfcc0051</strain>
    </source>
</reference>
<dbReference type="EMBL" id="JAFNAA010000001">
    <property type="protein sequence ID" value="MBO1106867.1"/>
    <property type="molecule type" value="Genomic_DNA"/>
</dbReference>
<feature type="compositionally biased region" description="Low complexity" evidence="1">
    <location>
        <begin position="41"/>
        <end position="59"/>
    </location>
</feature>
<dbReference type="Proteomes" id="UP000664658">
    <property type="component" value="Unassembled WGS sequence"/>
</dbReference>
<protein>
    <recommendedName>
        <fullName evidence="4">Adhesin domain-containing protein</fullName>
    </recommendedName>
</protein>
<comment type="caution">
    <text evidence="2">The sequence shown here is derived from an EMBL/GenBank/DDBJ whole genome shotgun (WGS) entry which is preliminary data.</text>
</comment>
<organism evidence="2 3">
    <name type="scientific">Plesiomonas shigelloides</name>
    <name type="common">Aeromonas shigelloides</name>
    <dbReference type="NCBI Taxonomy" id="703"/>
    <lineage>
        <taxon>Bacteria</taxon>
        <taxon>Pseudomonadati</taxon>
        <taxon>Pseudomonadota</taxon>
        <taxon>Gammaproteobacteria</taxon>
        <taxon>Enterobacterales</taxon>
        <taxon>Enterobacteriaceae</taxon>
        <taxon>Plesiomonas</taxon>
    </lineage>
</organism>
<dbReference type="AlphaFoldDB" id="A0A8I1W5P6"/>
<dbReference type="RefSeq" id="WP_207541475.1">
    <property type="nucleotide sequence ID" value="NZ_JAFNAA010000001.1"/>
</dbReference>